<evidence type="ECO:0000256" key="1">
    <source>
        <dbReference type="SAM" id="MobiDB-lite"/>
    </source>
</evidence>
<dbReference type="OrthoDB" id="3555317at2759"/>
<reference evidence="4" key="2">
    <citation type="submission" date="2020-04" db="EMBL/GenBank/DDBJ databases">
        <authorList>
            <consortium name="NCBI Genome Project"/>
        </authorList>
    </citation>
    <scope>NUCLEOTIDE SEQUENCE</scope>
    <source>
        <strain evidence="4">CBS 781.70</strain>
    </source>
</reference>
<dbReference type="PANTHER" id="PTHR40618:SF1">
    <property type="entry name" value="B-ZIP TRANSCRIPTION FACTOR (EUROFUNG)"/>
    <property type="match status" value="1"/>
</dbReference>
<dbReference type="PANTHER" id="PTHR40618">
    <property type="entry name" value="B-ZIP TRANSCRIPTION FACTOR (EUROFUNG)-RELATED"/>
    <property type="match status" value="1"/>
</dbReference>
<dbReference type="InterPro" id="IPR046347">
    <property type="entry name" value="bZIP_sf"/>
</dbReference>
<evidence type="ECO:0000313" key="3">
    <source>
        <dbReference type="Proteomes" id="UP000504638"/>
    </source>
</evidence>
<keyword evidence="3" id="KW-1185">Reference proteome</keyword>
<feature type="region of interest" description="Disordered" evidence="1">
    <location>
        <begin position="1"/>
        <end position="50"/>
    </location>
</feature>
<organism evidence="2">
    <name type="scientific">Eremomyces bilateralis CBS 781.70</name>
    <dbReference type="NCBI Taxonomy" id="1392243"/>
    <lineage>
        <taxon>Eukaryota</taxon>
        <taxon>Fungi</taxon>
        <taxon>Dikarya</taxon>
        <taxon>Ascomycota</taxon>
        <taxon>Pezizomycotina</taxon>
        <taxon>Dothideomycetes</taxon>
        <taxon>Dothideomycetes incertae sedis</taxon>
        <taxon>Eremomycetales</taxon>
        <taxon>Eremomycetaceae</taxon>
        <taxon>Eremomyces</taxon>
    </lineage>
</organism>
<dbReference type="EMBL" id="ML975165">
    <property type="protein sequence ID" value="KAF1810719.1"/>
    <property type="molecule type" value="Genomic_DNA"/>
</dbReference>
<evidence type="ECO:0000313" key="4">
    <source>
        <dbReference type="RefSeq" id="XP_033532350.1"/>
    </source>
</evidence>
<evidence type="ECO:0008006" key="5">
    <source>
        <dbReference type="Google" id="ProtNLM"/>
    </source>
</evidence>
<evidence type="ECO:0000313" key="2">
    <source>
        <dbReference type="EMBL" id="KAF1810719.1"/>
    </source>
</evidence>
<reference evidence="4" key="3">
    <citation type="submission" date="2025-04" db="UniProtKB">
        <authorList>
            <consortium name="RefSeq"/>
        </authorList>
    </citation>
    <scope>IDENTIFICATION</scope>
    <source>
        <strain evidence="4">CBS 781.70</strain>
    </source>
</reference>
<dbReference type="CDD" id="cd14688">
    <property type="entry name" value="bZIP_YAP"/>
    <property type="match status" value="1"/>
</dbReference>
<feature type="region of interest" description="Disordered" evidence="1">
    <location>
        <begin position="581"/>
        <end position="605"/>
    </location>
</feature>
<dbReference type="AlphaFoldDB" id="A0A6G1FYT4"/>
<gene>
    <name evidence="2 4" type="ORF">P152DRAFT_451072</name>
</gene>
<accession>A0A6G1FYT4</accession>
<dbReference type="RefSeq" id="XP_033532350.1">
    <property type="nucleotide sequence ID" value="XM_033678202.1"/>
</dbReference>
<feature type="compositionally biased region" description="Polar residues" evidence="1">
    <location>
        <begin position="139"/>
        <end position="153"/>
    </location>
</feature>
<name>A0A6G1FYT4_9PEZI</name>
<dbReference type="Proteomes" id="UP000504638">
    <property type="component" value="Unplaced"/>
</dbReference>
<feature type="compositionally biased region" description="Low complexity" evidence="1">
    <location>
        <begin position="581"/>
        <end position="594"/>
    </location>
</feature>
<reference evidence="2 4" key="1">
    <citation type="submission" date="2020-01" db="EMBL/GenBank/DDBJ databases">
        <authorList>
            <consortium name="DOE Joint Genome Institute"/>
            <person name="Haridas S."/>
            <person name="Albert R."/>
            <person name="Binder M."/>
            <person name="Bloem J."/>
            <person name="Labutti K."/>
            <person name="Salamov A."/>
            <person name="Andreopoulos B."/>
            <person name="Baker S.E."/>
            <person name="Barry K."/>
            <person name="Bills G."/>
            <person name="Bluhm B.H."/>
            <person name="Cannon C."/>
            <person name="Castanera R."/>
            <person name="Culley D.E."/>
            <person name="Daum C."/>
            <person name="Ezra D."/>
            <person name="Gonzalez J.B."/>
            <person name="Henrissat B."/>
            <person name="Kuo A."/>
            <person name="Liang C."/>
            <person name="Lipzen A."/>
            <person name="Lutzoni F."/>
            <person name="Magnuson J."/>
            <person name="Mondo S."/>
            <person name="Nolan M."/>
            <person name="Ohm R."/>
            <person name="Pangilinan J."/>
            <person name="Park H.-J."/>
            <person name="Ramirez L."/>
            <person name="Alfaro M."/>
            <person name="Sun H."/>
            <person name="Tritt A."/>
            <person name="Yoshinaga Y."/>
            <person name="Zwiers L.-H."/>
            <person name="Turgeon B.G."/>
            <person name="Goodwin S.B."/>
            <person name="Spatafora J.W."/>
            <person name="Crous P.W."/>
            <person name="Grigoriev I.V."/>
        </authorList>
    </citation>
    <scope>NUCLEOTIDE SEQUENCE</scope>
    <source>
        <strain evidence="2 4">CBS 781.70</strain>
    </source>
</reference>
<dbReference type="GO" id="GO:0003700">
    <property type="term" value="F:DNA-binding transcription factor activity"/>
    <property type="evidence" value="ECO:0007669"/>
    <property type="project" value="InterPro"/>
</dbReference>
<dbReference type="Gene3D" id="1.20.5.170">
    <property type="match status" value="1"/>
</dbReference>
<protein>
    <recommendedName>
        <fullName evidence="5">BZIP domain-containing protein</fullName>
    </recommendedName>
</protein>
<feature type="compositionally biased region" description="Acidic residues" evidence="1">
    <location>
        <begin position="128"/>
        <end position="138"/>
    </location>
</feature>
<dbReference type="SUPFAM" id="SSF57959">
    <property type="entry name" value="Leucine zipper domain"/>
    <property type="match status" value="1"/>
</dbReference>
<feature type="compositionally biased region" description="Basic and acidic residues" evidence="1">
    <location>
        <begin position="24"/>
        <end position="49"/>
    </location>
</feature>
<feature type="region of interest" description="Disordered" evidence="1">
    <location>
        <begin position="124"/>
        <end position="176"/>
    </location>
</feature>
<dbReference type="GeneID" id="54418772"/>
<sequence>MTSSESETGVTRKRQRTSSTKSAGADESKRHRGRPRVDPQDETAADKRRTQIRLAQRAYRQRKETTIGSLKKQVSDLQSIIEEMNKSFLNFNDTAVNLGILQAKPELAQALRNATEQFITLAKTANSGDEENGDDAETPESNASKTKSSQDSAAISGGDREPPKEPTPQKQRTVDIGMGYTKTFYDASSSPRPSNLESHDAFPLTGSPDQNFVQSNDASITTSNNYNLTQYHAFMPSPPGSPLGMALDAWHKTVSVPQPLTFSFNETTFARRLHRAAIESGYQLLANADVRTTLFKHVFKLSLLYNTPEQIFLKFRSILLREPTASLEFWQTPFIHLGGAGTHYPRRDETGALIGPKNSWQVRSIGPMRSKIGRARLESGQGAGDAGIDLDLEGFDGEWFDSNDVQGYLEEKGIFIQPRASFAEAEYVDIDGLTGTGDGFLVSMPTDEEDLTVGRSCLRNASMNLGSSADQGMDYFSPNESPPPTFLTKGAQMDLLSQPTITGAPELKSSSFTPPSTDLGFDPQIGLLGDVMDNSNLEFGDLAAGVPSLGSFSNIDIDTSEKISNAWFDDFSLYEESSISKSGSSVSAGTSAGTPSPPAIRMPLPRVGDSAFAGTGKDRAVRRKVVIDVPRFVDELIMRAVCLGRAPGFRRRDVDRAFERSIIQMG</sequence>
<proteinExistence type="predicted"/>